<dbReference type="KEGG" id="hro:HELRODRAFT_155605"/>
<dbReference type="PANTHER" id="PTHR11028">
    <property type="entry name" value="VACUOLAR ATP SYNTHASE SUBUNIT AC39"/>
    <property type="match status" value="1"/>
</dbReference>
<evidence type="ECO:0000256" key="1">
    <source>
        <dbReference type="ARBA" id="ARBA00006709"/>
    </source>
</evidence>
<keyword evidence="3 7" id="KW-0375">Hydrogen ion transport</keyword>
<dbReference type="Proteomes" id="UP000015101">
    <property type="component" value="Unassembled WGS sequence"/>
</dbReference>
<dbReference type="InterPro" id="IPR035067">
    <property type="entry name" value="V-type_ATPase_csu/dsu"/>
</dbReference>
<dbReference type="PIRSF" id="PIRSF018497">
    <property type="entry name" value="V-ATP_synth_D"/>
    <property type="match status" value="1"/>
</dbReference>
<dbReference type="AlphaFoldDB" id="T1ELJ5"/>
<dbReference type="InParanoid" id="T1ELJ5"/>
<reference evidence="10" key="1">
    <citation type="submission" date="2012-12" db="EMBL/GenBank/DDBJ databases">
        <authorList>
            <person name="Hellsten U."/>
            <person name="Grimwood J."/>
            <person name="Chapman J.A."/>
            <person name="Shapiro H."/>
            <person name="Aerts A."/>
            <person name="Otillar R.P."/>
            <person name="Terry A.Y."/>
            <person name="Boore J.L."/>
            <person name="Simakov O."/>
            <person name="Marletaz F."/>
            <person name="Cho S.-J."/>
            <person name="Edsinger-Gonzales E."/>
            <person name="Havlak P."/>
            <person name="Kuo D.-H."/>
            <person name="Larsson T."/>
            <person name="Lv J."/>
            <person name="Arendt D."/>
            <person name="Savage R."/>
            <person name="Osoegawa K."/>
            <person name="de Jong P."/>
            <person name="Lindberg D.R."/>
            <person name="Seaver E.C."/>
            <person name="Weisblat D.A."/>
            <person name="Putnam N.H."/>
            <person name="Grigoriev I.V."/>
            <person name="Rokhsar D.S."/>
        </authorList>
    </citation>
    <scope>NUCLEOTIDE SEQUENCE</scope>
</reference>
<evidence type="ECO:0000256" key="2">
    <source>
        <dbReference type="ARBA" id="ARBA00022448"/>
    </source>
</evidence>
<organism evidence="9 10">
    <name type="scientific">Helobdella robusta</name>
    <name type="common">Californian leech</name>
    <dbReference type="NCBI Taxonomy" id="6412"/>
    <lineage>
        <taxon>Eukaryota</taxon>
        <taxon>Metazoa</taxon>
        <taxon>Spiralia</taxon>
        <taxon>Lophotrochozoa</taxon>
        <taxon>Annelida</taxon>
        <taxon>Clitellata</taxon>
        <taxon>Hirudinea</taxon>
        <taxon>Rhynchobdellida</taxon>
        <taxon>Glossiphoniidae</taxon>
        <taxon>Helobdella</taxon>
    </lineage>
</organism>
<dbReference type="CTD" id="20197445"/>
<evidence type="ECO:0000256" key="3">
    <source>
        <dbReference type="ARBA" id="ARBA00022781"/>
    </source>
</evidence>
<comment type="subunit">
    <text evidence="6">V-ATPase is a heteromultimeric enzyme made up of two complexes: the ATP-hydrolytic V1 complex and the proton translocation V0 complex. The V1 complex consists of three catalytic AB heterodimers that form a heterohexamer, three peripheral stalks each consisting of EG heterodimers, one central rotor including subunits D and F, and the regulatory subunits C and H. The proton translocation complex V0 consists of the proton transport subunit a, a ring of proteolipid subunits c9c'', rotary subunit d, subunits e and f, and the accessory subunits ATP6AP1/Ac45 and ATP6AP2/PRR. Interacts with TM4SF19; this interaction inhibits V1-V0 complex assembly.</text>
</comment>
<keyword evidence="2 7" id="KW-0813">Transport</keyword>
<dbReference type="GO" id="GO:0046961">
    <property type="term" value="F:proton-transporting ATPase activity, rotational mechanism"/>
    <property type="evidence" value="ECO:0007669"/>
    <property type="project" value="InterPro"/>
</dbReference>
<comment type="function">
    <text evidence="5">Subunit of the V0 complex of vacuolar(H+)-ATPase (V-ATPase), a multisubunit enzyme composed of a peripheral complex (V1) that hydrolyzes ATP and a membrane integral complex (V0) that translocates protons. V-ATPase is responsible for acidifying and maintaining the pH of intracellular compartments and in some cell types, is targeted to the plasma membrane, where it is responsible for acidifying the extracellular environment. May play a role in coupling of proton transport and ATP hydrolysis. Regulator of osteoclast fusion and bone formation.</text>
</comment>
<dbReference type="EMBL" id="AMQM01000249">
    <property type="status" value="NOT_ANNOTATED_CDS"/>
    <property type="molecule type" value="Genomic_DNA"/>
</dbReference>
<dbReference type="InterPro" id="IPR036079">
    <property type="entry name" value="ATPase_csu/dsu_sf"/>
</dbReference>
<comment type="similarity">
    <text evidence="1 7">Belongs to the V-ATPase V0D/AC39 subunit family.</text>
</comment>
<evidence type="ECO:0000256" key="5">
    <source>
        <dbReference type="ARBA" id="ARBA00045985"/>
    </source>
</evidence>
<protein>
    <recommendedName>
        <fullName evidence="7">V-type proton ATPase subunit</fullName>
    </recommendedName>
</protein>
<keyword evidence="10" id="KW-1185">Reference proteome</keyword>
<accession>T1ELJ5</accession>
<dbReference type="Pfam" id="PF01992">
    <property type="entry name" value="vATP-synt_AC39"/>
    <property type="match status" value="1"/>
</dbReference>
<dbReference type="STRING" id="6412.T1ELJ5"/>
<dbReference type="GO" id="GO:0033181">
    <property type="term" value="C:plasma membrane proton-transporting V-type ATPase complex"/>
    <property type="evidence" value="ECO:0000318"/>
    <property type="project" value="GO_Central"/>
</dbReference>
<dbReference type="RefSeq" id="XP_009009561.1">
    <property type="nucleotide sequence ID" value="XM_009011313.1"/>
</dbReference>
<dbReference type="InterPro" id="IPR002843">
    <property type="entry name" value="ATPase_V0-cplx_csu/dsu"/>
</dbReference>
<evidence type="ECO:0000256" key="4">
    <source>
        <dbReference type="ARBA" id="ARBA00023065"/>
    </source>
</evidence>
<sequence length="348" mass="40143">MDSLNFNLSSGFLEGIVRGFKGGILKQSDYLNFMQCETLEDMKLHLQSTDYGSFLSNEVQLSAAIIDKALVERVVQEFNYIRNNSAPPLSTFLDYITYGYMIDNIILLITGTLHGRPIKDVLPKCHPLGNFEQMESLNIASSPKELYDAVLVDTPLASYFIDCISEQDLNEVNVEILRNTLYRAYLEDFYEFCKNLGGTTGEVMCDILQFEADRRAFIITVNSFDTELNKDERKNLLPQCGKLHPYGLEALKKADTLEEVRSVANQYLEYKCVFGDYGTVNRFEKSIEERFFEKEVAIMKNAFMNQFHFGVFYAYIKLKEQECRNIIWIAECVSQNHRSKIDNYIQIL</sequence>
<evidence type="ECO:0000256" key="7">
    <source>
        <dbReference type="PIRNR" id="PIRNR018497"/>
    </source>
</evidence>
<reference evidence="9" key="3">
    <citation type="submission" date="2015-06" db="UniProtKB">
        <authorList>
            <consortium name="EnsemblMetazoa"/>
        </authorList>
    </citation>
    <scope>IDENTIFICATION</scope>
</reference>
<reference evidence="8 10" key="2">
    <citation type="journal article" date="2013" name="Nature">
        <title>Insights into bilaterian evolution from three spiralian genomes.</title>
        <authorList>
            <person name="Simakov O."/>
            <person name="Marletaz F."/>
            <person name="Cho S.J."/>
            <person name="Edsinger-Gonzales E."/>
            <person name="Havlak P."/>
            <person name="Hellsten U."/>
            <person name="Kuo D.H."/>
            <person name="Larsson T."/>
            <person name="Lv J."/>
            <person name="Arendt D."/>
            <person name="Savage R."/>
            <person name="Osoegawa K."/>
            <person name="de Jong P."/>
            <person name="Grimwood J."/>
            <person name="Chapman J.A."/>
            <person name="Shapiro H."/>
            <person name="Aerts A."/>
            <person name="Otillar R.P."/>
            <person name="Terry A.Y."/>
            <person name="Boore J.L."/>
            <person name="Grigoriev I.V."/>
            <person name="Lindberg D.R."/>
            <person name="Seaver E.C."/>
            <person name="Weisblat D.A."/>
            <person name="Putnam N.H."/>
            <person name="Rokhsar D.S."/>
        </authorList>
    </citation>
    <scope>NUCLEOTIDE SEQUENCE</scope>
</reference>
<dbReference type="GO" id="GO:0005769">
    <property type="term" value="C:early endosome"/>
    <property type="evidence" value="ECO:0000318"/>
    <property type="project" value="GO_Central"/>
</dbReference>
<dbReference type="FunFam" id="1.20.1690.10:FF:000001">
    <property type="entry name" value="V-type proton ATPase subunit"/>
    <property type="match status" value="1"/>
</dbReference>
<dbReference type="EMBL" id="KB095811">
    <property type="protein sequence ID" value="ESO12841.1"/>
    <property type="molecule type" value="Genomic_DNA"/>
</dbReference>
<dbReference type="eggNOG" id="KOG2957">
    <property type="taxonomic scope" value="Eukaryota"/>
</dbReference>
<dbReference type="SUPFAM" id="SSF103486">
    <property type="entry name" value="V-type ATP synthase subunit C"/>
    <property type="match status" value="1"/>
</dbReference>
<dbReference type="InterPro" id="IPR016727">
    <property type="entry name" value="ATPase_V0-cplx_dsu"/>
</dbReference>
<dbReference type="GO" id="GO:0016471">
    <property type="term" value="C:vacuolar proton-transporting V-type ATPase complex"/>
    <property type="evidence" value="ECO:0000318"/>
    <property type="project" value="GO_Central"/>
</dbReference>
<dbReference type="FunFam" id="1.20.1690.10:FF:000003">
    <property type="entry name" value="V-type proton ATPase subunit"/>
    <property type="match status" value="1"/>
</dbReference>
<dbReference type="GO" id="GO:0007035">
    <property type="term" value="P:vacuolar acidification"/>
    <property type="evidence" value="ECO:0000318"/>
    <property type="project" value="GO_Central"/>
</dbReference>
<gene>
    <name evidence="9" type="primary">20197445</name>
    <name evidence="8" type="ORF">HELRODRAFT_155605</name>
</gene>
<dbReference type="Gene3D" id="1.20.1690.10">
    <property type="entry name" value="V-type ATP synthase subunit C domain"/>
    <property type="match status" value="2"/>
</dbReference>
<name>T1ELJ5_HELRO</name>
<dbReference type="GeneID" id="20197445"/>
<dbReference type="OrthoDB" id="10250083at2759"/>
<evidence type="ECO:0000313" key="9">
    <source>
        <dbReference type="EnsemblMetazoa" id="HelroP155605"/>
    </source>
</evidence>
<evidence type="ECO:0000256" key="6">
    <source>
        <dbReference type="ARBA" id="ARBA00061861"/>
    </source>
</evidence>
<dbReference type="GO" id="GO:0033179">
    <property type="term" value="C:proton-transporting V-type ATPase, V0 domain"/>
    <property type="evidence" value="ECO:0007669"/>
    <property type="project" value="InterPro"/>
</dbReference>
<dbReference type="GO" id="GO:0007034">
    <property type="term" value="P:vacuolar transport"/>
    <property type="evidence" value="ECO:0000318"/>
    <property type="project" value="GO_Central"/>
</dbReference>
<dbReference type="Gene3D" id="1.10.132.50">
    <property type="entry name" value="ATP synthase (C/AC39) subunit, domain 3"/>
    <property type="match status" value="1"/>
</dbReference>
<keyword evidence="4 7" id="KW-0406">Ion transport</keyword>
<dbReference type="InterPro" id="IPR044911">
    <property type="entry name" value="V-type_ATPase_csu/dsu_dom_3"/>
</dbReference>
<evidence type="ECO:0000313" key="8">
    <source>
        <dbReference type="EMBL" id="ESO12841.1"/>
    </source>
</evidence>
<evidence type="ECO:0000313" key="10">
    <source>
        <dbReference type="Proteomes" id="UP000015101"/>
    </source>
</evidence>
<dbReference type="EnsemblMetazoa" id="HelroT155605">
    <property type="protein sequence ID" value="HelroP155605"/>
    <property type="gene ID" value="HelroG155605"/>
</dbReference>
<dbReference type="HOGENOM" id="CLU_051277_0_0_1"/>
<proteinExistence type="inferred from homology"/>